<dbReference type="OrthoDB" id="3197442at2"/>
<dbReference type="SUPFAM" id="SSF46946">
    <property type="entry name" value="S13-like H2TH domain"/>
    <property type="match status" value="1"/>
</dbReference>
<dbReference type="EMBL" id="MEHJ01000001">
    <property type="protein sequence ID" value="OEJ28915.1"/>
    <property type="molecule type" value="Genomic_DNA"/>
</dbReference>
<reference evidence="2 3" key="1">
    <citation type="submission" date="2016-08" db="EMBL/GenBank/DDBJ databases">
        <title>Complete genome sequence of Streptomyces agglomeratus strain 6-3-2, a novel anti-MRSA actinomycete isolated from Wuli of Tebit, China.</title>
        <authorList>
            <person name="Chen X."/>
        </authorList>
    </citation>
    <scope>NUCLEOTIDE SEQUENCE [LARGE SCALE GENOMIC DNA]</scope>
    <source>
        <strain evidence="2 3">6-3-2</strain>
    </source>
</reference>
<gene>
    <name evidence="2" type="ORF">AS594_35330</name>
</gene>
<dbReference type="AlphaFoldDB" id="A0A1E5PHI2"/>
<feature type="domain" description="Integration host factor-like helix-two turn-helix" evidence="1">
    <location>
        <begin position="32"/>
        <end position="100"/>
    </location>
</feature>
<evidence type="ECO:0000313" key="3">
    <source>
        <dbReference type="Proteomes" id="UP000095759"/>
    </source>
</evidence>
<dbReference type="RefSeq" id="WP_069935767.1">
    <property type="nucleotide sequence ID" value="NZ_MEHJ01000001.1"/>
</dbReference>
<evidence type="ECO:0000313" key="2">
    <source>
        <dbReference type="EMBL" id="OEJ28915.1"/>
    </source>
</evidence>
<dbReference type="InterPro" id="IPR010979">
    <property type="entry name" value="Ribosomal_uS13-like_H2TH"/>
</dbReference>
<organism evidence="2 3">
    <name type="scientific">Streptomyces agglomeratus</name>
    <dbReference type="NCBI Taxonomy" id="285458"/>
    <lineage>
        <taxon>Bacteria</taxon>
        <taxon>Bacillati</taxon>
        <taxon>Actinomycetota</taxon>
        <taxon>Actinomycetes</taxon>
        <taxon>Kitasatosporales</taxon>
        <taxon>Streptomycetaceae</taxon>
        <taxon>Streptomyces</taxon>
    </lineage>
</organism>
<sequence length="104" mass="11511">MALPNLTKAQRAEALVKAAAVRKERGEILAGLKDGKVSLKEVLEREDTVVGKTYVKRLLESLPGIGKVRAGQLLNDHDISERRRVQGLGARQKERLLELFSPRG</sequence>
<dbReference type="InterPro" id="IPR047806">
    <property type="entry name" value="IHF_actinobact"/>
</dbReference>
<dbReference type="GO" id="GO:0003676">
    <property type="term" value="F:nucleic acid binding"/>
    <property type="evidence" value="ECO:0007669"/>
    <property type="project" value="InterPro"/>
</dbReference>
<keyword evidence="3" id="KW-1185">Reference proteome</keyword>
<protein>
    <submittedName>
        <fullName evidence="2">Integration host factor</fullName>
    </submittedName>
</protein>
<dbReference type="InterPro" id="IPR055201">
    <property type="entry name" value="IHF-like_H2TH"/>
</dbReference>
<name>A0A1E5PHI2_9ACTN</name>
<dbReference type="NCBIfam" id="NF041260">
    <property type="entry name" value="actino_IHF"/>
    <property type="match status" value="1"/>
</dbReference>
<dbReference type="Proteomes" id="UP000095759">
    <property type="component" value="Unassembled WGS sequence"/>
</dbReference>
<dbReference type="Gene3D" id="1.10.8.50">
    <property type="match status" value="1"/>
</dbReference>
<evidence type="ECO:0000259" key="1">
    <source>
        <dbReference type="Pfam" id="PF22525"/>
    </source>
</evidence>
<accession>A0A1E5PHI2</accession>
<proteinExistence type="predicted"/>
<dbReference type="Pfam" id="PF22525">
    <property type="entry name" value="H2TH_5"/>
    <property type="match status" value="1"/>
</dbReference>
<comment type="caution">
    <text evidence="2">The sequence shown here is derived from an EMBL/GenBank/DDBJ whole genome shotgun (WGS) entry which is preliminary data.</text>
</comment>